<sequence length="367" mass="41748">MQRYCNPREIPAFSDPYYARRNRFHFGPNTRLDTQIKVTAPPQLLAEPLTSSGHRIEFLLFSYVPAYKQLLKLMDQRSRAMLRETVRRLPELSILADILGRGEGDSCVSFYNKGGVTGNCNAKFFFAFHRGEANGRRNFKAMLANENIVGGFAPPYKTSDNGVRMELCGWRALLLSLIAVAFGLTVFKRPQHKLLAEGFCTGLVGIDSRAGAPLRHQTSGEFKDDRAELDRLLKVEKHQEGRRQQGYYTLHLNKMGSANGYARLGRYTANFLDADGHASKRYRNATLSQSNGPLLNALARKLKNAFDLQHIKIHAQRRQRPNHKKPYTMYISRADSVTLRGHLARFSYSTARDPRGISFWNIIYTDE</sequence>
<gene>
    <name evidence="2" type="ORF">TrCOL_g2037</name>
</gene>
<evidence type="ECO:0000313" key="2">
    <source>
        <dbReference type="EMBL" id="GMI48185.1"/>
    </source>
</evidence>
<accession>A0A9W7GMT2</accession>
<reference evidence="3" key="1">
    <citation type="journal article" date="2023" name="Commun. Biol.">
        <title>Genome analysis of Parmales, the sister group of diatoms, reveals the evolutionary specialization of diatoms from phago-mixotrophs to photoautotrophs.</title>
        <authorList>
            <person name="Ban H."/>
            <person name="Sato S."/>
            <person name="Yoshikawa S."/>
            <person name="Yamada K."/>
            <person name="Nakamura Y."/>
            <person name="Ichinomiya M."/>
            <person name="Sato N."/>
            <person name="Blanc-Mathieu R."/>
            <person name="Endo H."/>
            <person name="Kuwata A."/>
            <person name="Ogata H."/>
        </authorList>
    </citation>
    <scope>NUCLEOTIDE SEQUENCE [LARGE SCALE GENOMIC DNA]</scope>
</reference>
<comment type="caution">
    <text evidence="2">The sequence shown here is derived from an EMBL/GenBank/DDBJ whole genome shotgun (WGS) entry which is preliminary data.</text>
</comment>
<keyword evidence="1" id="KW-0812">Transmembrane</keyword>
<protein>
    <submittedName>
        <fullName evidence="2">Uncharacterized protein</fullName>
    </submittedName>
</protein>
<evidence type="ECO:0000256" key="1">
    <source>
        <dbReference type="SAM" id="Phobius"/>
    </source>
</evidence>
<dbReference type="AlphaFoldDB" id="A0A9W7GMT2"/>
<dbReference type="EMBL" id="BRYA01000378">
    <property type="protein sequence ID" value="GMI48185.1"/>
    <property type="molecule type" value="Genomic_DNA"/>
</dbReference>
<name>A0A9W7GMT2_9STRA</name>
<evidence type="ECO:0000313" key="3">
    <source>
        <dbReference type="Proteomes" id="UP001165065"/>
    </source>
</evidence>
<keyword evidence="1" id="KW-0472">Membrane</keyword>
<keyword evidence="3" id="KW-1185">Reference proteome</keyword>
<proteinExistence type="predicted"/>
<organism evidence="2 3">
    <name type="scientific">Triparma columacea</name>
    <dbReference type="NCBI Taxonomy" id="722753"/>
    <lineage>
        <taxon>Eukaryota</taxon>
        <taxon>Sar</taxon>
        <taxon>Stramenopiles</taxon>
        <taxon>Ochrophyta</taxon>
        <taxon>Bolidophyceae</taxon>
        <taxon>Parmales</taxon>
        <taxon>Triparmaceae</taxon>
        <taxon>Triparma</taxon>
    </lineage>
</organism>
<feature type="transmembrane region" description="Helical" evidence="1">
    <location>
        <begin position="169"/>
        <end position="187"/>
    </location>
</feature>
<dbReference type="Proteomes" id="UP001165065">
    <property type="component" value="Unassembled WGS sequence"/>
</dbReference>
<keyword evidence="1" id="KW-1133">Transmembrane helix</keyword>